<evidence type="ECO:0000313" key="2">
    <source>
        <dbReference type="Proteomes" id="UP000044071"/>
    </source>
</evidence>
<gene>
    <name evidence="1" type="ORF">BN59_02034</name>
</gene>
<sequence>MINNGGNNYCHCYDQSKQQRRTYTVIGHPRHPNIARHPERSEGSPGLAQCRIQEILRYAQDDGRGATFYLIISIRGTSNCIRL</sequence>
<protein>
    <submittedName>
        <fullName evidence="1">Uncharacterized protein</fullName>
    </submittedName>
</protein>
<accession>A0A078L118</accession>
<evidence type="ECO:0000313" key="1">
    <source>
        <dbReference type="EMBL" id="CDZ77744.1"/>
    </source>
</evidence>
<proteinExistence type="predicted"/>
<name>A0A078L118_9GAMM</name>
<dbReference type="AlphaFoldDB" id="A0A078L118"/>
<reference evidence="1 2" key="1">
    <citation type="submission" date="2014-06" db="EMBL/GenBank/DDBJ databases">
        <authorList>
            <person name="Urmite Genomes Urmite Genomes"/>
        </authorList>
    </citation>
    <scope>NUCLEOTIDE SEQUENCE [LARGE SCALE GENOMIC DNA]</scope>
</reference>
<dbReference type="Proteomes" id="UP000044071">
    <property type="component" value="Unassembled WGS sequence"/>
</dbReference>
<organism evidence="1 2">
    <name type="scientific">Legionella massiliensis</name>
    <dbReference type="NCBI Taxonomy" id="1034943"/>
    <lineage>
        <taxon>Bacteria</taxon>
        <taxon>Pseudomonadati</taxon>
        <taxon>Pseudomonadota</taxon>
        <taxon>Gammaproteobacteria</taxon>
        <taxon>Legionellales</taxon>
        <taxon>Legionellaceae</taxon>
        <taxon>Legionella</taxon>
    </lineage>
</organism>
<dbReference type="EMBL" id="CCSB01000002">
    <property type="protein sequence ID" value="CDZ77744.1"/>
    <property type="molecule type" value="Genomic_DNA"/>
</dbReference>
<keyword evidence="2" id="KW-1185">Reference proteome</keyword>